<dbReference type="eggNOG" id="COG1988">
    <property type="taxonomic scope" value="Bacteria"/>
</dbReference>
<dbReference type="AlphaFoldDB" id="I4ER73"/>
<dbReference type="Pfam" id="PF04307">
    <property type="entry name" value="YdjM"/>
    <property type="match status" value="1"/>
</dbReference>
<sequence length="177" mass="18596">MLLPLAGLLLVVALDAALAYRHWPMVLAGLIDEPGHLVTAALLLAALLPWRGRAIAPWALAGSVLLDVDHVPLYWFWPGIAAEGGGRPVTHSLITAAVLLAGAAALTRWRIPLVGLAVGVLLHQLRDLASGPGVPLLFPWTEAWVRVSERSYLAVVAVAAVIATVRIARAVSAARSG</sequence>
<keyword evidence="2" id="KW-1185">Reference proteome</keyword>
<dbReference type="Proteomes" id="UP000006461">
    <property type="component" value="Chromosome"/>
</dbReference>
<dbReference type="KEGG" id="mmar:MODMU_0428"/>
<proteinExistence type="predicted"/>
<dbReference type="OMA" id="PWRGRAI"/>
<dbReference type="STRING" id="477641.MODMU_0428"/>
<dbReference type="InterPro" id="IPR007404">
    <property type="entry name" value="YdjM-like"/>
</dbReference>
<dbReference type="PATRIC" id="fig|477641.3.peg.407"/>
<dbReference type="HOGENOM" id="CLU_1516240_0_0_11"/>
<protein>
    <submittedName>
        <fullName evidence="1">Membrane-bound metal-dependent hydrolase</fullName>
    </submittedName>
</protein>
<keyword evidence="1" id="KW-0378">Hydrolase</keyword>
<name>I4ER73_MODI5</name>
<evidence type="ECO:0000313" key="2">
    <source>
        <dbReference type="Proteomes" id="UP000006461"/>
    </source>
</evidence>
<evidence type="ECO:0000313" key="1">
    <source>
        <dbReference type="EMBL" id="CCH85886.1"/>
    </source>
</evidence>
<reference evidence="1 2" key="1">
    <citation type="journal article" date="2012" name="J. Bacteriol.">
        <title>Genome Sequence of Radiation-Resistant Modestobacter marinus Strain BC501, a Representative Actinobacterium That Thrives on Calcareous Stone Surfaces.</title>
        <authorList>
            <person name="Normand P."/>
            <person name="Gury J."/>
            <person name="Pujic P."/>
            <person name="Chouaia B."/>
            <person name="Crotti E."/>
            <person name="Brusetti L."/>
            <person name="Daffonchio D."/>
            <person name="Vacherie B."/>
            <person name="Barbe V."/>
            <person name="Medigue C."/>
            <person name="Calteau A."/>
            <person name="Ghodhbane-Gtari F."/>
            <person name="Essoussi I."/>
            <person name="Nouioui I."/>
            <person name="Abbassi-Ghozzi I."/>
            <person name="Gtari M."/>
        </authorList>
    </citation>
    <scope>NUCLEOTIDE SEQUENCE [LARGE SCALE GENOMIC DNA]</scope>
    <source>
        <strain evidence="2">BC 501</strain>
    </source>
</reference>
<accession>I4ER73</accession>
<dbReference type="GO" id="GO:0016787">
    <property type="term" value="F:hydrolase activity"/>
    <property type="evidence" value="ECO:0007669"/>
    <property type="project" value="UniProtKB-KW"/>
</dbReference>
<gene>
    <name evidence="1" type="ordered locus">MODMU_0428</name>
</gene>
<organism evidence="1 2">
    <name type="scientific">Modestobacter italicus (strain DSM 44449 / CECT 9708 / BC 501)</name>
    <dbReference type="NCBI Taxonomy" id="2732864"/>
    <lineage>
        <taxon>Bacteria</taxon>
        <taxon>Bacillati</taxon>
        <taxon>Actinomycetota</taxon>
        <taxon>Actinomycetes</taxon>
        <taxon>Geodermatophilales</taxon>
        <taxon>Geodermatophilaceae</taxon>
        <taxon>Modestobacter</taxon>
    </lineage>
</organism>
<dbReference type="EMBL" id="FO203431">
    <property type="protein sequence ID" value="CCH85886.1"/>
    <property type="molecule type" value="Genomic_DNA"/>
</dbReference>